<gene>
    <name evidence="9" type="ORF">FPE01S_05_00650</name>
</gene>
<evidence type="ECO:0000256" key="3">
    <source>
        <dbReference type="ARBA" id="ARBA00022729"/>
    </source>
</evidence>
<dbReference type="GO" id="GO:0006004">
    <property type="term" value="P:fucose metabolic process"/>
    <property type="evidence" value="ECO:0007669"/>
    <property type="project" value="TreeGrafter"/>
</dbReference>
<evidence type="ECO:0000313" key="9">
    <source>
        <dbReference type="EMBL" id="GAO45368.1"/>
    </source>
</evidence>
<organism evidence="9 10">
    <name type="scientific">Flavihumibacter petaseus NBRC 106054</name>
    <dbReference type="NCBI Taxonomy" id="1220578"/>
    <lineage>
        <taxon>Bacteria</taxon>
        <taxon>Pseudomonadati</taxon>
        <taxon>Bacteroidota</taxon>
        <taxon>Chitinophagia</taxon>
        <taxon>Chitinophagales</taxon>
        <taxon>Chitinophagaceae</taxon>
        <taxon>Flavihumibacter</taxon>
    </lineage>
</organism>
<accession>A0A0E9N6F3</accession>
<keyword evidence="10" id="KW-1185">Reference proteome</keyword>
<keyword evidence="4" id="KW-0378">Hydrolase</keyword>
<dbReference type="SUPFAM" id="SSF49785">
    <property type="entry name" value="Galactose-binding domain-like"/>
    <property type="match status" value="1"/>
</dbReference>
<dbReference type="GO" id="GO:0004560">
    <property type="term" value="F:alpha-L-fucosidase activity"/>
    <property type="evidence" value="ECO:0007669"/>
    <property type="project" value="InterPro"/>
</dbReference>
<evidence type="ECO:0000259" key="7">
    <source>
        <dbReference type="Pfam" id="PF00754"/>
    </source>
</evidence>
<dbReference type="SMART" id="SM00812">
    <property type="entry name" value="Alpha_L_fucos"/>
    <property type="match status" value="1"/>
</dbReference>
<dbReference type="InterPro" id="IPR017853">
    <property type="entry name" value="GH"/>
</dbReference>
<dbReference type="OrthoDB" id="107551at2"/>
<dbReference type="GO" id="GO:0005764">
    <property type="term" value="C:lysosome"/>
    <property type="evidence" value="ECO:0007669"/>
    <property type="project" value="TreeGrafter"/>
</dbReference>
<dbReference type="EC" id="3.2.1.51" evidence="2"/>
<name>A0A0E9N6F3_9BACT</name>
<evidence type="ECO:0000259" key="8">
    <source>
        <dbReference type="Pfam" id="PF01120"/>
    </source>
</evidence>
<feature type="domain" description="Glycoside hydrolase family 29 N-terminal" evidence="8">
    <location>
        <begin position="76"/>
        <end position="339"/>
    </location>
</feature>
<dbReference type="InterPro" id="IPR008979">
    <property type="entry name" value="Galactose-bd-like_sf"/>
</dbReference>
<evidence type="ECO:0000256" key="6">
    <source>
        <dbReference type="SAM" id="SignalP"/>
    </source>
</evidence>
<feature type="signal peptide" evidence="6">
    <location>
        <begin position="1"/>
        <end position="30"/>
    </location>
</feature>
<feature type="domain" description="F5/8 type C" evidence="7">
    <location>
        <begin position="366"/>
        <end position="471"/>
    </location>
</feature>
<dbReference type="InterPro" id="IPR000933">
    <property type="entry name" value="Glyco_hydro_29"/>
</dbReference>
<dbReference type="GO" id="GO:0016139">
    <property type="term" value="P:glycoside catabolic process"/>
    <property type="evidence" value="ECO:0007669"/>
    <property type="project" value="TreeGrafter"/>
</dbReference>
<dbReference type="Gene3D" id="3.20.20.80">
    <property type="entry name" value="Glycosidases"/>
    <property type="match status" value="1"/>
</dbReference>
<evidence type="ECO:0000256" key="4">
    <source>
        <dbReference type="ARBA" id="ARBA00022801"/>
    </source>
</evidence>
<sequence>MPCNQILSQLKKCIAIFATTVASLPLTGNAQTAPTPVGPVPNARQIEWYHREIIAFFHFGMNTFTGDNEGDGKADPEQFNPAALDCNQWTSVLKRAGITSAILVAKHADGFCNWPTAHTNYSVKNSPWKDGKGDVVKEFTDACKAAGIKAAIYLGPHDRHDSRYGTDDYANYYADQLSELLRNYGPIWEIWWDGAGADKLTTAYYTRWADSVRALQPNCVIFGTKNSYAFADCRWVGNESGISGDPCWSTINPSSIQEETGHITELNEGEINGTAYIPAEVDVSIRPSWFYHPEEDARVKTVDELWDIYLKSVGRNSVLLLNYPPNKEGLVSSIDAQRTDSLRYLIHGTFKTNLASGARIKTLHPRGSNYKPSNMLDNNESSYYATSDAYTTDTIEVDLGSKKTFDVLMLQEVIELGHRTTGWSVDYSANGKSWTPIPEATGKQSIGYKWIVKCKPVTATKLRLRITSGKAGAAIHTFGIYKQQSIRPDGIAKAAI</sequence>
<proteinExistence type="inferred from homology"/>
<keyword evidence="5" id="KW-0326">Glycosidase</keyword>
<dbReference type="Gene3D" id="2.60.120.260">
    <property type="entry name" value="Galactose-binding domain-like"/>
    <property type="match status" value="1"/>
</dbReference>
<dbReference type="PANTHER" id="PTHR10030:SF37">
    <property type="entry name" value="ALPHA-L-FUCOSIDASE-RELATED"/>
    <property type="match status" value="1"/>
</dbReference>
<evidence type="ECO:0000256" key="5">
    <source>
        <dbReference type="ARBA" id="ARBA00023295"/>
    </source>
</evidence>
<dbReference type="Proteomes" id="UP000033121">
    <property type="component" value="Unassembled WGS sequence"/>
</dbReference>
<dbReference type="STRING" id="1220578.FPE01S_05_00650"/>
<comment type="caution">
    <text evidence="9">The sequence shown here is derived from an EMBL/GenBank/DDBJ whole genome shotgun (WGS) entry which is preliminary data.</text>
</comment>
<evidence type="ECO:0000313" key="10">
    <source>
        <dbReference type="Proteomes" id="UP000033121"/>
    </source>
</evidence>
<feature type="chain" id="PRO_5002430323" description="alpha-L-fucosidase" evidence="6">
    <location>
        <begin position="31"/>
        <end position="496"/>
    </location>
</feature>
<evidence type="ECO:0000256" key="2">
    <source>
        <dbReference type="ARBA" id="ARBA00012662"/>
    </source>
</evidence>
<dbReference type="InterPro" id="IPR057739">
    <property type="entry name" value="Glyco_hydro_29_N"/>
</dbReference>
<dbReference type="SUPFAM" id="SSF51445">
    <property type="entry name" value="(Trans)glycosidases"/>
    <property type="match status" value="1"/>
</dbReference>
<dbReference type="EMBL" id="BBWV01000005">
    <property type="protein sequence ID" value="GAO45368.1"/>
    <property type="molecule type" value="Genomic_DNA"/>
</dbReference>
<dbReference type="RefSeq" id="WP_083990449.1">
    <property type="nucleotide sequence ID" value="NZ_BBWV01000005.1"/>
</dbReference>
<reference evidence="9 10" key="1">
    <citation type="submission" date="2015-04" db="EMBL/GenBank/DDBJ databases">
        <title>Whole genome shotgun sequence of Flavihumibacter petaseus NBRC 106054.</title>
        <authorList>
            <person name="Miyazawa S."/>
            <person name="Hosoyama A."/>
            <person name="Hashimoto M."/>
            <person name="Noguchi M."/>
            <person name="Tsuchikane K."/>
            <person name="Ohji S."/>
            <person name="Yamazoe A."/>
            <person name="Ichikawa N."/>
            <person name="Kimura A."/>
            <person name="Fujita N."/>
        </authorList>
    </citation>
    <scope>NUCLEOTIDE SEQUENCE [LARGE SCALE GENOMIC DNA]</scope>
    <source>
        <strain evidence="9 10">NBRC 106054</strain>
    </source>
</reference>
<evidence type="ECO:0000256" key="1">
    <source>
        <dbReference type="ARBA" id="ARBA00007951"/>
    </source>
</evidence>
<dbReference type="InterPro" id="IPR000421">
    <property type="entry name" value="FA58C"/>
</dbReference>
<protein>
    <recommendedName>
        <fullName evidence="2">alpha-L-fucosidase</fullName>
        <ecNumber evidence="2">3.2.1.51</ecNumber>
    </recommendedName>
</protein>
<dbReference type="PANTHER" id="PTHR10030">
    <property type="entry name" value="ALPHA-L-FUCOSIDASE"/>
    <property type="match status" value="1"/>
</dbReference>
<dbReference type="Pfam" id="PF01120">
    <property type="entry name" value="Alpha_L_fucos"/>
    <property type="match status" value="1"/>
</dbReference>
<dbReference type="AlphaFoldDB" id="A0A0E9N6F3"/>
<comment type="similarity">
    <text evidence="1">Belongs to the glycosyl hydrolase 29 family.</text>
</comment>
<dbReference type="Pfam" id="PF00754">
    <property type="entry name" value="F5_F8_type_C"/>
    <property type="match status" value="1"/>
</dbReference>
<keyword evidence="3 6" id="KW-0732">Signal</keyword>